<evidence type="ECO:0000313" key="3">
    <source>
        <dbReference type="EMBL" id="GAP92359.2"/>
    </source>
</evidence>
<dbReference type="OrthoDB" id="3557569at2759"/>
<organism evidence="3">
    <name type="scientific">Rosellinia necatrix</name>
    <name type="common">White root-rot fungus</name>
    <dbReference type="NCBI Taxonomy" id="77044"/>
    <lineage>
        <taxon>Eukaryota</taxon>
        <taxon>Fungi</taxon>
        <taxon>Dikarya</taxon>
        <taxon>Ascomycota</taxon>
        <taxon>Pezizomycotina</taxon>
        <taxon>Sordariomycetes</taxon>
        <taxon>Xylariomycetidae</taxon>
        <taxon>Xylariales</taxon>
        <taxon>Xylariaceae</taxon>
        <taxon>Rosellinia</taxon>
    </lineage>
</organism>
<reference evidence="3" key="1">
    <citation type="submission" date="2016-03" db="EMBL/GenBank/DDBJ databases">
        <title>Draft genome sequence of Rosellinia necatrix.</title>
        <authorList>
            <person name="Kanematsu S."/>
        </authorList>
    </citation>
    <scope>NUCLEOTIDE SEQUENCE [LARGE SCALE GENOMIC DNA]</scope>
    <source>
        <strain evidence="3">W97</strain>
    </source>
</reference>
<keyword evidence="3" id="KW-0240">DNA-directed RNA polymerase</keyword>
<dbReference type="PANTHER" id="PTHR35910:SF1">
    <property type="entry name" value="2EXR DOMAIN-CONTAINING PROTEIN"/>
    <property type="match status" value="1"/>
</dbReference>
<protein>
    <submittedName>
        <fullName evidence="3">Putative DNA-directed RNA polymerase II subunit RPB1-like</fullName>
    </submittedName>
</protein>
<dbReference type="Proteomes" id="UP000054516">
    <property type="component" value="Unassembled WGS sequence"/>
</dbReference>
<keyword evidence="4" id="KW-1185">Reference proteome</keyword>
<evidence type="ECO:0000259" key="2">
    <source>
        <dbReference type="Pfam" id="PF20150"/>
    </source>
</evidence>
<keyword evidence="3" id="KW-0804">Transcription</keyword>
<dbReference type="Pfam" id="PF20150">
    <property type="entry name" value="2EXR"/>
    <property type="match status" value="1"/>
</dbReference>
<dbReference type="PANTHER" id="PTHR35910">
    <property type="entry name" value="2EXR DOMAIN-CONTAINING PROTEIN"/>
    <property type="match status" value="1"/>
</dbReference>
<dbReference type="EMBL" id="DF977525">
    <property type="protein sequence ID" value="GAP92359.2"/>
    <property type="molecule type" value="Genomic_DNA"/>
</dbReference>
<feature type="region of interest" description="Disordered" evidence="1">
    <location>
        <begin position="1"/>
        <end position="22"/>
    </location>
</feature>
<dbReference type="InterPro" id="IPR045518">
    <property type="entry name" value="2EXR"/>
</dbReference>
<feature type="domain" description="2EXR" evidence="2">
    <location>
        <begin position="207"/>
        <end position="301"/>
    </location>
</feature>
<dbReference type="AlphaFoldDB" id="A0A1W2TUT1"/>
<dbReference type="GO" id="GO:0000428">
    <property type="term" value="C:DNA-directed RNA polymerase complex"/>
    <property type="evidence" value="ECO:0007669"/>
    <property type="project" value="UniProtKB-KW"/>
</dbReference>
<gene>
    <name evidence="3" type="ORF">SAMD00023353_8000160</name>
</gene>
<accession>A0A1W2TUT1</accession>
<dbReference type="STRING" id="77044.A0A1W2TUT1"/>
<evidence type="ECO:0000256" key="1">
    <source>
        <dbReference type="SAM" id="MobiDB-lite"/>
    </source>
</evidence>
<feature type="compositionally biased region" description="Polar residues" evidence="1">
    <location>
        <begin position="1"/>
        <end position="15"/>
    </location>
</feature>
<evidence type="ECO:0000313" key="4">
    <source>
        <dbReference type="Proteomes" id="UP000054516"/>
    </source>
</evidence>
<sequence>MLGQNNSGTTEANKPNNNNNNQVAVVGTNQLTMNSNQFNQSGMNYNQSVMDYSQPAMDYNQSDMDYSQSDMNYSQPVMDYNQSAMDYSQSDMNYSQPVMDYNQSAMDYSQSDMNYSQPVMDYNQSAMDYDQSAMNNQSTMNNQLAMSNQSAMNNNQSPMSPSAMDDQLLMGFQASMRSLAAKRNAATTVGGAAATTGAVVPRGAQEFHLFQHLPTELRWLIWDHSMAESRLVHLHARPSQTGYVTYSGRRRGCPRGQGDTVRIDGRLYQQVPPQLLVCREARDRALERYNITFTVSEAFVSQPSNQVVRTETHLMMSPDDILVPWHIGQYFNEEDYYTIRFSPGARFVRNLMVYPWKVLPRYYVPNEENSRKTQYIRATASVLLKFLAKLGNKDAFEKLFLLGNVASRGPLTYRDAAKLNISFINDFYATYIRSIDPNDTTFSADDQVEMWLMLPKSD</sequence>
<name>A0A1W2TUT1_ROSNE</name>
<proteinExistence type="predicted"/>